<dbReference type="AlphaFoldDB" id="T0LAF8"/>
<keyword evidence="9" id="KW-1185">Reference proteome</keyword>
<dbReference type="PANTHER" id="PTHR11353">
    <property type="entry name" value="CHAPERONIN"/>
    <property type="match status" value="1"/>
</dbReference>
<gene>
    <name evidence="8" type="ORF">NAPIS_ORF01062</name>
</gene>
<dbReference type="InterPro" id="IPR002423">
    <property type="entry name" value="Cpn60/GroEL/TCP-1"/>
</dbReference>
<keyword evidence="6 7" id="KW-0143">Chaperone</keyword>
<dbReference type="GO" id="GO:0005524">
    <property type="term" value="F:ATP binding"/>
    <property type="evidence" value="ECO:0007669"/>
    <property type="project" value="UniProtKB-KW"/>
</dbReference>
<name>T0LAF8_9MICR</name>
<dbReference type="SUPFAM" id="SSF48592">
    <property type="entry name" value="GroEL equatorial domain-like"/>
    <property type="match status" value="1"/>
</dbReference>
<sequence length="422" mass="47209">MIQNGMHPSVVVNGYRLAYREAIQHVKKHLTKDVKTIDDKLLKNIILTSISSKLLNEESDLFCDIIIKAMRSLSFSEVDNKIIYNIEDINILKHPGGEIKDSLFVDGYGINCYLASSNMKKRINNPKILCLDMSLQKYKLPLSAAIVINDPNKLEEIRFKEIEIAKKIIEAIKKTGATLLLTTKGIDDLCTSLLSEAGICAIKRCKKTDLETIAKYSGTRIYNEINSDDKIILGNGNLFEMKQVGNDECAFIFGLKKNLGTIMLRGPNTQILEEMHRSLNDALNIVKRTLESKCVVPGGGAVEIALSTILESFSMSINSREHIAIFFYSEALLTIPKTLCLNAGLDSNNLISKIIVLQKTKSSEFYRYGIDVVKNEIGDNIEKGIIEPMMNKMKAIRTATEAAISILRINEIIEFPDDVKQN</sequence>
<comment type="subunit">
    <text evidence="3">Component of the T-complex protein 1 (TCP1) complex.</text>
</comment>
<dbReference type="InterPro" id="IPR027410">
    <property type="entry name" value="TCP-1-like_intermed_sf"/>
</dbReference>
<comment type="similarity">
    <text evidence="2 7">Belongs to the TCP-1 chaperonin family.</text>
</comment>
<evidence type="ECO:0000256" key="6">
    <source>
        <dbReference type="ARBA" id="ARBA00023186"/>
    </source>
</evidence>
<organism evidence="8 9">
    <name type="scientific">Vairimorpha apis BRL 01</name>
    <dbReference type="NCBI Taxonomy" id="1037528"/>
    <lineage>
        <taxon>Eukaryota</taxon>
        <taxon>Fungi</taxon>
        <taxon>Fungi incertae sedis</taxon>
        <taxon>Microsporidia</taxon>
        <taxon>Nosematidae</taxon>
        <taxon>Vairimorpha</taxon>
    </lineage>
</organism>
<evidence type="ECO:0000256" key="7">
    <source>
        <dbReference type="RuleBase" id="RU004187"/>
    </source>
</evidence>
<dbReference type="GO" id="GO:0140662">
    <property type="term" value="F:ATP-dependent protein folding chaperone"/>
    <property type="evidence" value="ECO:0007669"/>
    <property type="project" value="InterPro"/>
</dbReference>
<dbReference type="PRINTS" id="PR00304">
    <property type="entry name" value="TCOMPLEXTCP1"/>
</dbReference>
<dbReference type="Gene3D" id="3.50.7.10">
    <property type="entry name" value="GroEL"/>
    <property type="match status" value="1"/>
</dbReference>
<dbReference type="VEuPathDB" id="MicrosporidiaDB:NAPIS_ORF01062"/>
<evidence type="ECO:0000256" key="5">
    <source>
        <dbReference type="ARBA" id="ARBA00022840"/>
    </source>
</evidence>
<dbReference type="Pfam" id="PF00118">
    <property type="entry name" value="Cpn60_TCP1"/>
    <property type="match status" value="1"/>
</dbReference>
<evidence type="ECO:0000256" key="1">
    <source>
        <dbReference type="ARBA" id="ARBA00002912"/>
    </source>
</evidence>
<evidence type="ECO:0000256" key="4">
    <source>
        <dbReference type="ARBA" id="ARBA00022741"/>
    </source>
</evidence>
<dbReference type="InterPro" id="IPR027409">
    <property type="entry name" value="GroEL-like_apical_dom_sf"/>
</dbReference>
<dbReference type="InterPro" id="IPR017998">
    <property type="entry name" value="Chaperone_TCP-1"/>
</dbReference>
<reference evidence="8 9" key="1">
    <citation type="journal article" date="2013" name="BMC Genomics">
        <title>Genome sequencing and comparative genomics of honey bee microsporidia, Nosema apis reveal novel insights into host-parasite interactions.</title>
        <authorList>
            <person name="Chen Yp."/>
            <person name="Pettis J.S."/>
            <person name="Zhao Y."/>
            <person name="Liu X."/>
            <person name="Tallon L.J."/>
            <person name="Sadzewicz L.D."/>
            <person name="Li R."/>
            <person name="Zheng H."/>
            <person name="Huang S."/>
            <person name="Zhang X."/>
            <person name="Hamilton M.C."/>
            <person name="Pernal S.F."/>
            <person name="Melathopoulos A.P."/>
            <person name="Yan X."/>
            <person name="Evans J.D."/>
        </authorList>
    </citation>
    <scope>NUCLEOTIDE SEQUENCE [LARGE SCALE GENOMIC DNA]</scope>
    <source>
        <strain evidence="8 9">BRL 01</strain>
    </source>
</reference>
<evidence type="ECO:0000256" key="2">
    <source>
        <dbReference type="ARBA" id="ARBA00008020"/>
    </source>
</evidence>
<dbReference type="GO" id="GO:0051082">
    <property type="term" value="F:unfolded protein binding"/>
    <property type="evidence" value="ECO:0007669"/>
    <property type="project" value="EnsemblFungi"/>
</dbReference>
<keyword evidence="5 7" id="KW-0067">ATP-binding</keyword>
<dbReference type="Gene3D" id="1.10.560.10">
    <property type="entry name" value="GroEL-like equatorial domain"/>
    <property type="match status" value="1"/>
</dbReference>
<dbReference type="Gene3D" id="3.30.260.10">
    <property type="entry name" value="TCP-1-like chaperonin intermediate domain"/>
    <property type="match status" value="1"/>
</dbReference>
<accession>T0LAF8</accession>
<dbReference type="Proteomes" id="UP000053780">
    <property type="component" value="Unassembled WGS sequence"/>
</dbReference>
<dbReference type="EMBL" id="KE647147">
    <property type="protein sequence ID" value="EQB61363.1"/>
    <property type="molecule type" value="Genomic_DNA"/>
</dbReference>
<dbReference type="HOGENOM" id="CLU_008891_5_1_1"/>
<evidence type="ECO:0000256" key="3">
    <source>
        <dbReference type="ARBA" id="ARBA00011381"/>
    </source>
</evidence>
<evidence type="ECO:0000313" key="8">
    <source>
        <dbReference type="EMBL" id="EQB61363.1"/>
    </source>
</evidence>
<protein>
    <submittedName>
        <fullName evidence="8">T-complex protein 1 subunit alpha</fullName>
    </submittedName>
</protein>
<dbReference type="OrthoDB" id="10248520at2759"/>
<dbReference type="SUPFAM" id="SSF52029">
    <property type="entry name" value="GroEL apical domain-like"/>
    <property type="match status" value="1"/>
</dbReference>
<evidence type="ECO:0000313" key="9">
    <source>
        <dbReference type="Proteomes" id="UP000053780"/>
    </source>
</evidence>
<proteinExistence type="inferred from homology"/>
<dbReference type="SUPFAM" id="SSF54849">
    <property type="entry name" value="GroEL-intermediate domain like"/>
    <property type="match status" value="1"/>
</dbReference>
<keyword evidence="4 7" id="KW-0547">Nucleotide-binding</keyword>
<dbReference type="InterPro" id="IPR027413">
    <property type="entry name" value="GROEL-like_equatorial_sf"/>
</dbReference>
<dbReference type="GO" id="GO:0005832">
    <property type="term" value="C:chaperonin-containing T-complex"/>
    <property type="evidence" value="ECO:0007669"/>
    <property type="project" value="EnsemblFungi"/>
</dbReference>
<comment type="function">
    <text evidence="1">Molecular chaperone; assists the folding of proteins upon ATP hydrolysis.</text>
</comment>